<dbReference type="EnsemblMetazoa" id="XM_011406444.2">
    <property type="protein sequence ID" value="XP_011404746.2"/>
    <property type="gene ID" value="LOC100640881"/>
</dbReference>
<name>A0A1X7UM92_AMPQE</name>
<keyword evidence="3" id="KW-0813">Transport</keyword>
<evidence type="ECO:0000313" key="11">
    <source>
        <dbReference type="Proteomes" id="UP000007879"/>
    </source>
</evidence>
<dbReference type="InterPro" id="IPR013657">
    <property type="entry name" value="SCL35B1-4/HUT1"/>
</dbReference>
<dbReference type="EnsemblMetazoa" id="Aqu2.1.28532_001">
    <property type="protein sequence ID" value="Aqu2.1.28532_001"/>
    <property type="gene ID" value="Aqu2.1.28532"/>
</dbReference>
<keyword evidence="4 9" id="KW-0812">Transmembrane</keyword>
<feature type="transmembrane region" description="Helical" evidence="9">
    <location>
        <begin position="167"/>
        <end position="185"/>
    </location>
</feature>
<dbReference type="OrthoDB" id="78344at2759"/>
<proteinExistence type="inferred from homology"/>
<dbReference type="eggNOG" id="KOG1580">
    <property type="taxonomic scope" value="Eukaryota"/>
</dbReference>
<dbReference type="STRING" id="400682.A0A1X7UM92"/>
<feature type="compositionally biased region" description="Polar residues" evidence="8">
    <location>
        <begin position="29"/>
        <end position="39"/>
    </location>
</feature>
<evidence type="ECO:0000256" key="1">
    <source>
        <dbReference type="ARBA" id="ARBA00004477"/>
    </source>
</evidence>
<dbReference type="PANTHER" id="PTHR10778">
    <property type="entry name" value="SOLUTE CARRIER FAMILY 35 MEMBER B"/>
    <property type="match status" value="1"/>
</dbReference>
<dbReference type="GO" id="GO:0005460">
    <property type="term" value="F:UDP-glucose transmembrane transporter activity"/>
    <property type="evidence" value="ECO:0007669"/>
    <property type="project" value="TreeGrafter"/>
</dbReference>
<dbReference type="GO" id="GO:0005459">
    <property type="term" value="F:UDP-galactose transmembrane transporter activity"/>
    <property type="evidence" value="ECO:0007669"/>
    <property type="project" value="TreeGrafter"/>
</dbReference>
<sequence>MSTRQRTKKVLVPSNGVVSSKKKKMAEPPSTSNKTRTPTGSNNSPFLLIGCFLGIFCSYFVYGILQERITKRDFGGEKFRFFMFLVSFQCIINAAVAKGASWYKKESLSLKPLPMYSVLSLSYVGAMVTSNSALAYITYPTQVLGKSAKPIPVMVLGVLINKKKYPLIKYLCILMIVCGVGLFLYKDTPTNNNNNSTNTKLFNILGIGELLVFISLSLDGVTGVLQERLKASHNVSALQLMFGVNCIAPVYLITGLLVTGEGLTALYFIGRHPEVTLNLIAFSLASAIGQLFIFITITTYGPLTCAVFTTTRKFFTILMSVLLFGNTLLQRQWVAVALVFIGLSIDAYIGSKKKTEQTKQQQQTQIA</sequence>
<evidence type="ECO:0000256" key="4">
    <source>
        <dbReference type="ARBA" id="ARBA00022692"/>
    </source>
</evidence>
<evidence type="ECO:0000256" key="3">
    <source>
        <dbReference type="ARBA" id="ARBA00022448"/>
    </source>
</evidence>
<dbReference type="InterPro" id="IPR037185">
    <property type="entry name" value="EmrE-like"/>
</dbReference>
<dbReference type="Proteomes" id="UP000007879">
    <property type="component" value="Unassembled WGS sequence"/>
</dbReference>
<dbReference type="Pfam" id="PF08449">
    <property type="entry name" value="UAA"/>
    <property type="match status" value="1"/>
</dbReference>
<comment type="subcellular location">
    <subcellularLocation>
        <location evidence="1">Endoplasmic reticulum membrane</location>
        <topology evidence="1">Multi-pass membrane protein</topology>
    </subcellularLocation>
</comment>
<evidence type="ECO:0000313" key="10">
    <source>
        <dbReference type="EnsemblMetazoa" id="Aqu2.1.28532_001"/>
    </source>
</evidence>
<organism evidence="10">
    <name type="scientific">Amphimedon queenslandica</name>
    <name type="common">Sponge</name>
    <dbReference type="NCBI Taxonomy" id="400682"/>
    <lineage>
        <taxon>Eukaryota</taxon>
        <taxon>Metazoa</taxon>
        <taxon>Porifera</taxon>
        <taxon>Demospongiae</taxon>
        <taxon>Heteroscleromorpha</taxon>
        <taxon>Haplosclerida</taxon>
        <taxon>Niphatidae</taxon>
        <taxon>Amphimedon</taxon>
    </lineage>
</organism>
<feature type="transmembrane region" description="Helical" evidence="9">
    <location>
        <begin position="81"/>
        <end position="103"/>
    </location>
</feature>
<dbReference type="GO" id="GO:0000139">
    <property type="term" value="C:Golgi membrane"/>
    <property type="evidence" value="ECO:0007669"/>
    <property type="project" value="TreeGrafter"/>
</dbReference>
<keyword evidence="5" id="KW-0256">Endoplasmic reticulum</keyword>
<reference evidence="10" key="2">
    <citation type="submission" date="2017-05" db="UniProtKB">
        <authorList>
            <consortium name="EnsemblMetazoa"/>
        </authorList>
    </citation>
    <scope>IDENTIFICATION</scope>
</reference>
<dbReference type="SUPFAM" id="SSF103481">
    <property type="entry name" value="Multidrug resistance efflux transporter EmrE"/>
    <property type="match status" value="2"/>
</dbReference>
<feature type="region of interest" description="Disordered" evidence="8">
    <location>
        <begin position="1"/>
        <end position="39"/>
    </location>
</feature>
<dbReference type="KEGG" id="aqu:100640881"/>
<dbReference type="FunCoup" id="A0A1X7UM92">
    <property type="interactions" value="823"/>
</dbReference>
<accession>A0A1X7UM92</accession>
<evidence type="ECO:0000256" key="5">
    <source>
        <dbReference type="ARBA" id="ARBA00022824"/>
    </source>
</evidence>
<dbReference type="InParanoid" id="A0A1X7UM92"/>
<dbReference type="PANTHER" id="PTHR10778:SF10">
    <property type="entry name" value="SOLUTE CARRIER FAMILY 35 MEMBER B1"/>
    <property type="match status" value="1"/>
</dbReference>
<gene>
    <name evidence="10" type="primary">100640881</name>
</gene>
<feature type="transmembrane region" description="Helical" evidence="9">
    <location>
        <begin position="115"/>
        <end position="139"/>
    </location>
</feature>
<dbReference type="OMA" id="CGAIGQV"/>
<reference evidence="11" key="1">
    <citation type="journal article" date="2010" name="Nature">
        <title>The Amphimedon queenslandica genome and the evolution of animal complexity.</title>
        <authorList>
            <person name="Srivastava M."/>
            <person name="Simakov O."/>
            <person name="Chapman J."/>
            <person name="Fahey B."/>
            <person name="Gauthier M.E."/>
            <person name="Mitros T."/>
            <person name="Richards G.S."/>
            <person name="Conaco C."/>
            <person name="Dacre M."/>
            <person name="Hellsten U."/>
            <person name="Larroux C."/>
            <person name="Putnam N.H."/>
            <person name="Stanke M."/>
            <person name="Adamska M."/>
            <person name="Darling A."/>
            <person name="Degnan S.M."/>
            <person name="Oakley T.H."/>
            <person name="Plachetzki D.C."/>
            <person name="Zhai Y."/>
            <person name="Adamski M."/>
            <person name="Calcino A."/>
            <person name="Cummins S.F."/>
            <person name="Goodstein D.M."/>
            <person name="Harris C."/>
            <person name="Jackson D.J."/>
            <person name="Leys S.P."/>
            <person name="Shu S."/>
            <person name="Woodcroft B.J."/>
            <person name="Vervoort M."/>
            <person name="Kosik K.S."/>
            <person name="Manning G."/>
            <person name="Degnan B.M."/>
            <person name="Rokhsar D.S."/>
        </authorList>
    </citation>
    <scope>NUCLEOTIDE SEQUENCE [LARGE SCALE GENOMIC DNA]</scope>
</reference>
<comment type="similarity">
    <text evidence="2">Belongs to the nucleotide-sugar transporter family. SLC35B subfamily.</text>
</comment>
<evidence type="ECO:0000256" key="9">
    <source>
        <dbReference type="SAM" id="Phobius"/>
    </source>
</evidence>
<protein>
    <recommendedName>
        <fullName evidence="12">Sugar phosphate transporter domain-containing protein</fullName>
    </recommendedName>
</protein>
<feature type="transmembrane region" description="Helical" evidence="9">
    <location>
        <begin position="237"/>
        <end position="259"/>
    </location>
</feature>
<evidence type="ECO:0008006" key="12">
    <source>
        <dbReference type="Google" id="ProtNLM"/>
    </source>
</evidence>
<feature type="transmembrane region" description="Helical" evidence="9">
    <location>
        <begin position="331"/>
        <end position="349"/>
    </location>
</feature>
<keyword evidence="7 9" id="KW-0472">Membrane</keyword>
<keyword evidence="11" id="KW-1185">Reference proteome</keyword>
<evidence type="ECO:0000256" key="7">
    <source>
        <dbReference type="ARBA" id="ARBA00023136"/>
    </source>
</evidence>
<dbReference type="GO" id="GO:0005789">
    <property type="term" value="C:endoplasmic reticulum membrane"/>
    <property type="evidence" value="ECO:0007669"/>
    <property type="project" value="UniProtKB-SubCell"/>
</dbReference>
<evidence type="ECO:0000256" key="2">
    <source>
        <dbReference type="ARBA" id="ARBA00010694"/>
    </source>
</evidence>
<evidence type="ECO:0000256" key="6">
    <source>
        <dbReference type="ARBA" id="ARBA00022989"/>
    </source>
</evidence>
<feature type="transmembrane region" description="Helical" evidence="9">
    <location>
        <begin position="279"/>
        <end position="298"/>
    </location>
</feature>
<feature type="transmembrane region" description="Helical" evidence="9">
    <location>
        <begin position="205"/>
        <end position="225"/>
    </location>
</feature>
<evidence type="ECO:0000256" key="8">
    <source>
        <dbReference type="SAM" id="MobiDB-lite"/>
    </source>
</evidence>
<keyword evidence="6 9" id="KW-1133">Transmembrane helix</keyword>
<feature type="transmembrane region" description="Helical" evidence="9">
    <location>
        <begin position="46"/>
        <end position="65"/>
    </location>
</feature>
<dbReference type="AlphaFoldDB" id="A0A1X7UM92"/>